<proteinExistence type="predicted"/>
<evidence type="ECO:0000313" key="2">
    <source>
        <dbReference type="Proteomes" id="UP001147653"/>
    </source>
</evidence>
<dbReference type="AlphaFoldDB" id="A0A9X3SEF7"/>
<name>A0A9X3SEF7_9ACTN</name>
<sequence>MTDPSHSIHLELHFDGAALTGHVRDEDGGDPRAFSGWVGLVRAIEDLIHEPVKSP</sequence>
<accession>A0A9X3SEF7</accession>
<evidence type="ECO:0000313" key="1">
    <source>
        <dbReference type="EMBL" id="MDA0180362.1"/>
    </source>
</evidence>
<dbReference type="EMBL" id="JAPDDP010000012">
    <property type="protein sequence ID" value="MDA0180362.1"/>
    <property type="molecule type" value="Genomic_DNA"/>
</dbReference>
<protein>
    <submittedName>
        <fullName evidence="1">Uncharacterized protein</fullName>
    </submittedName>
</protein>
<comment type="caution">
    <text evidence="1">The sequence shown here is derived from an EMBL/GenBank/DDBJ whole genome shotgun (WGS) entry which is preliminary data.</text>
</comment>
<reference evidence="1" key="1">
    <citation type="submission" date="2022-10" db="EMBL/GenBank/DDBJ databases">
        <title>The WGS of Solirubrobacter phytolaccae KCTC 29190.</title>
        <authorList>
            <person name="Jiang Z."/>
        </authorList>
    </citation>
    <scope>NUCLEOTIDE SEQUENCE</scope>
    <source>
        <strain evidence="1">KCTC 29190</strain>
    </source>
</reference>
<dbReference type="Proteomes" id="UP001147653">
    <property type="component" value="Unassembled WGS sequence"/>
</dbReference>
<organism evidence="1 2">
    <name type="scientific">Solirubrobacter phytolaccae</name>
    <dbReference type="NCBI Taxonomy" id="1404360"/>
    <lineage>
        <taxon>Bacteria</taxon>
        <taxon>Bacillati</taxon>
        <taxon>Actinomycetota</taxon>
        <taxon>Thermoleophilia</taxon>
        <taxon>Solirubrobacterales</taxon>
        <taxon>Solirubrobacteraceae</taxon>
        <taxon>Solirubrobacter</taxon>
    </lineage>
</organism>
<keyword evidence="2" id="KW-1185">Reference proteome</keyword>
<gene>
    <name evidence="1" type="ORF">OJ997_08645</name>
</gene>
<dbReference type="RefSeq" id="WP_270024671.1">
    <property type="nucleotide sequence ID" value="NZ_JAPDDP010000012.1"/>
</dbReference>